<dbReference type="OrthoDB" id="69177at2759"/>
<dbReference type="AlphaFoldDB" id="A0A183EZV5"/>
<sequence length="78" mass="8489">MFSAKTRGRTGKPGVQLCSATPALLAVTVGTEETDGLKRLRHTAAANDINLEIFGLGEQWHGGDTRIEQVPVLLRRNF</sequence>
<dbReference type="Pfam" id="PF25342">
    <property type="entry name" value="GT_PLOD"/>
    <property type="match status" value="1"/>
</dbReference>
<name>A0A183EZV5_9BILA</name>
<accession>A0A183EZV5</accession>
<proteinExistence type="predicted"/>
<organism evidence="4">
    <name type="scientific">Gongylonema pulchrum</name>
    <dbReference type="NCBI Taxonomy" id="637853"/>
    <lineage>
        <taxon>Eukaryota</taxon>
        <taxon>Metazoa</taxon>
        <taxon>Ecdysozoa</taxon>
        <taxon>Nematoda</taxon>
        <taxon>Chromadorea</taxon>
        <taxon>Rhabditida</taxon>
        <taxon>Spirurina</taxon>
        <taxon>Spiruromorpha</taxon>
        <taxon>Spiruroidea</taxon>
        <taxon>Gongylonematidae</taxon>
        <taxon>Gongylonema</taxon>
    </lineage>
</organism>
<dbReference type="EMBL" id="UYRT01111443">
    <property type="protein sequence ID" value="VDN45638.1"/>
    <property type="molecule type" value="Genomic_DNA"/>
</dbReference>
<evidence type="ECO:0000313" key="2">
    <source>
        <dbReference type="EMBL" id="VDN45638.1"/>
    </source>
</evidence>
<keyword evidence="3" id="KW-1185">Reference proteome</keyword>
<evidence type="ECO:0000313" key="4">
    <source>
        <dbReference type="WBParaSite" id="GPUH_0002652601-mRNA-1"/>
    </source>
</evidence>
<evidence type="ECO:0000259" key="1">
    <source>
        <dbReference type="Pfam" id="PF25342"/>
    </source>
</evidence>
<reference evidence="4" key="1">
    <citation type="submission" date="2016-06" db="UniProtKB">
        <authorList>
            <consortium name="WormBaseParasite"/>
        </authorList>
    </citation>
    <scope>IDENTIFICATION</scope>
</reference>
<dbReference type="Proteomes" id="UP000271098">
    <property type="component" value="Unassembled WGS sequence"/>
</dbReference>
<protein>
    <submittedName>
        <fullName evidence="4">DHHA1 domain-containing protein</fullName>
    </submittedName>
</protein>
<gene>
    <name evidence="2" type="ORF">GPUH_LOCUS26495</name>
</gene>
<feature type="domain" description="PLOD1-3-like GT" evidence="1">
    <location>
        <begin position="22"/>
        <end position="66"/>
    </location>
</feature>
<reference evidence="2 3" key="2">
    <citation type="submission" date="2018-11" db="EMBL/GenBank/DDBJ databases">
        <authorList>
            <consortium name="Pathogen Informatics"/>
        </authorList>
    </citation>
    <scope>NUCLEOTIDE SEQUENCE [LARGE SCALE GENOMIC DNA]</scope>
</reference>
<evidence type="ECO:0000313" key="3">
    <source>
        <dbReference type="Proteomes" id="UP000271098"/>
    </source>
</evidence>
<dbReference type="WBParaSite" id="GPUH_0002652601-mRNA-1">
    <property type="protein sequence ID" value="GPUH_0002652601-mRNA-1"/>
    <property type="gene ID" value="GPUH_0002652601"/>
</dbReference>
<dbReference type="InterPro" id="IPR057589">
    <property type="entry name" value="GT_PLOD"/>
</dbReference>